<evidence type="ECO:0000256" key="1">
    <source>
        <dbReference type="SAM" id="Phobius"/>
    </source>
</evidence>
<evidence type="ECO:0000313" key="3">
    <source>
        <dbReference type="Proteomes" id="UP000515728"/>
    </source>
</evidence>
<protein>
    <submittedName>
        <fullName evidence="2">Phage holin family protein</fullName>
    </submittedName>
</protein>
<dbReference type="EMBL" id="CP060131">
    <property type="protein sequence ID" value="QNG54516.1"/>
    <property type="molecule type" value="Genomic_DNA"/>
</dbReference>
<dbReference type="RefSeq" id="WP_185721333.1">
    <property type="nucleotide sequence ID" value="NZ_BAAAWI010000001.1"/>
</dbReference>
<organism evidence="2 3">
    <name type="scientific">Pseudonocardia petroleophila</name>
    <dbReference type="NCBI Taxonomy" id="37331"/>
    <lineage>
        <taxon>Bacteria</taxon>
        <taxon>Bacillati</taxon>
        <taxon>Actinomycetota</taxon>
        <taxon>Actinomycetes</taxon>
        <taxon>Pseudonocardiales</taxon>
        <taxon>Pseudonocardiaceae</taxon>
        <taxon>Pseudonocardia</taxon>
    </lineage>
</organism>
<keyword evidence="1" id="KW-0812">Transmembrane</keyword>
<dbReference type="Proteomes" id="UP000515728">
    <property type="component" value="Chromosome"/>
</dbReference>
<dbReference type="InterPro" id="IPR007165">
    <property type="entry name" value="Phage_holin_4_2"/>
</dbReference>
<feature type="transmembrane region" description="Helical" evidence="1">
    <location>
        <begin position="7"/>
        <end position="25"/>
    </location>
</feature>
<feature type="transmembrane region" description="Helical" evidence="1">
    <location>
        <begin position="37"/>
        <end position="56"/>
    </location>
</feature>
<dbReference type="AlphaFoldDB" id="A0A7G7MP05"/>
<reference evidence="2 3" key="1">
    <citation type="submission" date="2020-08" db="EMBL/GenBank/DDBJ databases">
        <authorList>
            <person name="Mo P."/>
        </authorList>
    </citation>
    <scope>NUCLEOTIDE SEQUENCE [LARGE SCALE GENOMIC DNA]</scope>
    <source>
        <strain evidence="2 3">CGMCC 4.1532</strain>
    </source>
</reference>
<accession>A0A7G7MP05</accession>
<dbReference type="Pfam" id="PF04020">
    <property type="entry name" value="Phage_holin_4_2"/>
    <property type="match status" value="1"/>
</dbReference>
<keyword evidence="1" id="KW-0472">Membrane</keyword>
<dbReference type="PANTHER" id="PTHR37309">
    <property type="entry name" value="SLR0284 PROTEIN"/>
    <property type="match status" value="1"/>
</dbReference>
<dbReference type="KEGG" id="ppel:H6H00_11865"/>
<proteinExistence type="predicted"/>
<gene>
    <name evidence="2" type="ORF">H6H00_11865</name>
</gene>
<sequence>MSNALAFVVRVAVVAVSLWIATLIVPGIENDAGGTGARVGTLVAVALIFGLVNAVLKPLIKVVGCPFYILTLGLVGLVVNALLFLLVGFIAGGLGLPFVVGGFGAAFVGAIVVAVVGFVLHIVIPDRIDQR</sequence>
<evidence type="ECO:0000313" key="2">
    <source>
        <dbReference type="EMBL" id="QNG54516.1"/>
    </source>
</evidence>
<feature type="transmembrane region" description="Helical" evidence="1">
    <location>
        <begin position="98"/>
        <end position="124"/>
    </location>
</feature>
<keyword evidence="1" id="KW-1133">Transmembrane helix</keyword>
<dbReference type="PANTHER" id="PTHR37309:SF1">
    <property type="entry name" value="SLR0284 PROTEIN"/>
    <property type="match status" value="1"/>
</dbReference>
<name>A0A7G7MP05_9PSEU</name>
<feature type="transmembrane region" description="Helical" evidence="1">
    <location>
        <begin position="68"/>
        <end position="92"/>
    </location>
</feature>
<keyword evidence="3" id="KW-1185">Reference proteome</keyword>